<keyword evidence="3" id="KW-0808">Transferase</keyword>
<dbReference type="SUPFAM" id="SSF53756">
    <property type="entry name" value="UDP-Glycosyltransferase/glycogen phosphorylase"/>
    <property type="match status" value="1"/>
</dbReference>
<dbReference type="Proteomes" id="UP000176547">
    <property type="component" value="Unassembled WGS sequence"/>
</dbReference>
<dbReference type="Pfam" id="PF13692">
    <property type="entry name" value="Glyco_trans_1_4"/>
    <property type="match status" value="1"/>
</dbReference>
<sequence length="365" mass="40856">MTAMTAWFFKFPHTPSLGGGEFFSLRIAQVLRKGGYAVRLITSDQRLLRLFEKHGLPRRRATLGFEPVSAGYLLLWPLTRALATFKVRRWLRKIKPGDAVFLHSLTEKLLLTRPAKRRGANVYWLEYKIPGKWLWRNPLLRRYRQNAKRAKLITTSKFACDAFGKIGVAPENLAVLYPGVEIAPSPYPNDFTIGVLSRLDPEKGTKEFLRLMTPLLENHPAWRLLIAGVGREESAIKQIAAAHPQMHLLGLVSERREFFAEISVLAYPTGAEETFGLSLLEAQSCGRPVVASRRGAIPEAVAAGESGFLIPPADTALWAEALEKLSGRETFPAMSDAALKQAEQFSVVNFEQGLRNLMVTFKTDK</sequence>
<comment type="similarity">
    <text evidence="1">Belongs to the glycosyltransferase group 1 family. Glycosyltransferase 4 subfamily.</text>
</comment>
<evidence type="ECO:0000256" key="1">
    <source>
        <dbReference type="ARBA" id="ARBA00009481"/>
    </source>
</evidence>
<comment type="caution">
    <text evidence="5">The sequence shown here is derived from an EMBL/GenBank/DDBJ whole genome shotgun (WGS) entry which is preliminary data.</text>
</comment>
<reference evidence="5 6" key="1">
    <citation type="journal article" date="2016" name="Nat. Commun.">
        <title>Thousands of microbial genomes shed light on interconnected biogeochemical processes in an aquifer system.</title>
        <authorList>
            <person name="Anantharaman K."/>
            <person name="Brown C.T."/>
            <person name="Hug L.A."/>
            <person name="Sharon I."/>
            <person name="Castelle C.J."/>
            <person name="Probst A.J."/>
            <person name="Thomas B.C."/>
            <person name="Singh A."/>
            <person name="Wilkins M.J."/>
            <person name="Karaoz U."/>
            <person name="Brodie E.L."/>
            <person name="Williams K.H."/>
            <person name="Hubbard S.S."/>
            <person name="Banfield J.F."/>
        </authorList>
    </citation>
    <scope>NUCLEOTIDE SEQUENCE [LARGE SCALE GENOMIC DNA]</scope>
</reference>
<organism evidence="5 6">
    <name type="scientific">Candidatus Doudnabacteria bacterium RIFCSPHIGHO2_01_52_17</name>
    <dbReference type="NCBI Taxonomy" id="1817820"/>
    <lineage>
        <taxon>Bacteria</taxon>
        <taxon>Candidatus Doudnaibacteriota</taxon>
    </lineage>
</organism>
<gene>
    <name evidence="5" type="ORF">A3K06_00580</name>
</gene>
<dbReference type="GO" id="GO:0016757">
    <property type="term" value="F:glycosyltransferase activity"/>
    <property type="evidence" value="ECO:0007669"/>
    <property type="project" value="UniProtKB-KW"/>
</dbReference>
<dbReference type="Gene3D" id="3.40.50.2000">
    <property type="entry name" value="Glycogen Phosphorylase B"/>
    <property type="match status" value="2"/>
</dbReference>
<keyword evidence="2" id="KW-0328">Glycosyltransferase</keyword>
<accession>A0A1F5NDE4</accession>
<evidence type="ECO:0000256" key="3">
    <source>
        <dbReference type="ARBA" id="ARBA00022679"/>
    </source>
</evidence>
<evidence type="ECO:0000313" key="6">
    <source>
        <dbReference type="Proteomes" id="UP000176547"/>
    </source>
</evidence>
<dbReference type="PANTHER" id="PTHR12526">
    <property type="entry name" value="GLYCOSYLTRANSFERASE"/>
    <property type="match status" value="1"/>
</dbReference>
<dbReference type="CDD" id="cd03801">
    <property type="entry name" value="GT4_PimA-like"/>
    <property type="match status" value="1"/>
</dbReference>
<dbReference type="EMBL" id="MFEG01000027">
    <property type="protein sequence ID" value="OGE75635.1"/>
    <property type="molecule type" value="Genomic_DNA"/>
</dbReference>
<feature type="domain" description="Glycosyltransferase subfamily 4-like N-terminal" evidence="4">
    <location>
        <begin position="18"/>
        <end position="182"/>
    </location>
</feature>
<evidence type="ECO:0000256" key="2">
    <source>
        <dbReference type="ARBA" id="ARBA00022676"/>
    </source>
</evidence>
<dbReference type="AlphaFoldDB" id="A0A1F5NDE4"/>
<name>A0A1F5NDE4_9BACT</name>
<proteinExistence type="inferred from homology"/>
<protein>
    <recommendedName>
        <fullName evidence="4">Glycosyltransferase subfamily 4-like N-terminal domain-containing protein</fullName>
    </recommendedName>
</protein>
<evidence type="ECO:0000259" key="4">
    <source>
        <dbReference type="Pfam" id="PF13439"/>
    </source>
</evidence>
<dbReference type="InterPro" id="IPR028098">
    <property type="entry name" value="Glyco_trans_4-like_N"/>
</dbReference>
<dbReference type="Pfam" id="PF13439">
    <property type="entry name" value="Glyco_transf_4"/>
    <property type="match status" value="1"/>
</dbReference>
<evidence type="ECO:0000313" key="5">
    <source>
        <dbReference type="EMBL" id="OGE75635.1"/>
    </source>
</evidence>
<dbReference type="PANTHER" id="PTHR12526:SF640">
    <property type="entry name" value="COLANIC ACID BIOSYNTHESIS GLYCOSYLTRANSFERASE WCAL-RELATED"/>
    <property type="match status" value="1"/>
</dbReference>